<evidence type="ECO:0000313" key="4">
    <source>
        <dbReference type="Proteomes" id="UP001596056"/>
    </source>
</evidence>
<dbReference type="Pfam" id="PF13229">
    <property type="entry name" value="Beta_helix"/>
    <property type="match status" value="1"/>
</dbReference>
<proteinExistence type="predicted"/>
<dbReference type="Gene3D" id="2.160.20.10">
    <property type="entry name" value="Single-stranded right-handed beta-helix, Pectin lyase-like"/>
    <property type="match status" value="1"/>
</dbReference>
<sequence>MKWIRFAGLGVALCLPVEAQAAPREIRLADPSELAGALVASEGGDVLLLAGGDWGRLEIVRRDWPEGAPLVLRSADPADPPRFSTARVALTGNVVLDGLVFDYDFTPGDPPHLRPFEITNSRGVTLRDALFDGDDAREMGPASDGFPTAFGLSITGSSDVVLEDSEIRGFFRGLVVSKSDSVIVRGNDLHGIRMDGMNFAQVRDVLIEANHIHDFERSLESGDHADMIQFWTNRTEAPSVGITIRDNLLNSGQGWYTQSIFMRNDQVDRGIAGREMFYRDVLIEGNFILNAHLHGITVGETDGLSIIGNTVVRNPRSEGEDDNPGLWTPQIRVQEGSTNVRIAGNVTSKIGGWEEQPDWIVDGNFFVQDRTRMEPNFYGTVFVGGDPTAPASFAPRPGGPLDGVDLGARLR</sequence>
<reference evidence="4" key="1">
    <citation type="journal article" date="2019" name="Int. J. Syst. Evol. Microbiol.">
        <title>The Global Catalogue of Microorganisms (GCM) 10K type strain sequencing project: providing services to taxonomists for standard genome sequencing and annotation.</title>
        <authorList>
            <consortium name="The Broad Institute Genomics Platform"/>
            <consortium name="The Broad Institute Genome Sequencing Center for Infectious Disease"/>
            <person name="Wu L."/>
            <person name="Ma J."/>
        </authorList>
    </citation>
    <scope>NUCLEOTIDE SEQUENCE [LARGE SCALE GENOMIC DNA]</scope>
    <source>
        <strain evidence="4">KACC 11588</strain>
    </source>
</reference>
<dbReference type="InterPro" id="IPR012334">
    <property type="entry name" value="Pectin_lyas_fold"/>
</dbReference>
<dbReference type="EMBL" id="JBHSNA010000002">
    <property type="protein sequence ID" value="MFC5565543.1"/>
    <property type="molecule type" value="Genomic_DNA"/>
</dbReference>
<dbReference type="Proteomes" id="UP001596056">
    <property type="component" value="Unassembled WGS sequence"/>
</dbReference>
<organism evidence="3 4">
    <name type="scientific">Rubellimicrobium aerolatum</name>
    <dbReference type="NCBI Taxonomy" id="490979"/>
    <lineage>
        <taxon>Bacteria</taxon>
        <taxon>Pseudomonadati</taxon>
        <taxon>Pseudomonadota</taxon>
        <taxon>Alphaproteobacteria</taxon>
        <taxon>Rhodobacterales</taxon>
        <taxon>Roseobacteraceae</taxon>
        <taxon>Rubellimicrobium</taxon>
    </lineage>
</organism>
<accession>A0ABW0S9E7</accession>
<evidence type="ECO:0000313" key="3">
    <source>
        <dbReference type="EMBL" id="MFC5565543.1"/>
    </source>
</evidence>
<protein>
    <submittedName>
        <fullName evidence="3">Right-handed parallel beta-helix repeat-containing protein</fullName>
    </submittedName>
</protein>
<dbReference type="InterPro" id="IPR011050">
    <property type="entry name" value="Pectin_lyase_fold/virulence"/>
</dbReference>
<evidence type="ECO:0000256" key="1">
    <source>
        <dbReference type="SAM" id="MobiDB-lite"/>
    </source>
</evidence>
<dbReference type="SMART" id="SM00710">
    <property type="entry name" value="PbH1"/>
    <property type="match status" value="7"/>
</dbReference>
<dbReference type="InterPro" id="IPR039448">
    <property type="entry name" value="Beta_helix"/>
</dbReference>
<evidence type="ECO:0000259" key="2">
    <source>
        <dbReference type="Pfam" id="PF13229"/>
    </source>
</evidence>
<gene>
    <name evidence="3" type="ORF">ACFPOC_03820</name>
</gene>
<dbReference type="SUPFAM" id="SSF51126">
    <property type="entry name" value="Pectin lyase-like"/>
    <property type="match status" value="1"/>
</dbReference>
<comment type="caution">
    <text evidence="3">The sequence shown here is derived from an EMBL/GenBank/DDBJ whole genome shotgun (WGS) entry which is preliminary data.</text>
</comment>
<keyword evidence="4" id="KW-1185">Reference proteome</keyword>
<feature type="region of interest" description="Disordered" evidence="1">
    <location>
        <begin position="389"/>
        <end position="411"/>
    </location>
</feature>
<feature type="domain" description="Right handed beta helix" evidence="2">
    <location>
        <begin position="151"/>
        <end position="328"/>
    </location>
</feature>
<dbReference type="RefSeq" id="WP_209838025.1">
    <property type="nucleotide sequence ID" value="NZ_JAGGJP010000002.1"/>
</dbReference>
<dbReference type="InterPro" id="IPR006626">
    <property type="entry name" value="PbH1"/>
</dbReference>
<name>A0ABW0S9E7_9RHOB</name>